<dbReference type="HOGENOM" id="CLU_455087_0_0_1"/>
<reference evidence="2 3" key="1">
    <citation type="journal article" date="2012" name="Eukaryot. Cell">
        <title>Draft genome sequence of Wickerhamomyces ciferrii NRRL Y-1031 F-60-10.</title>
        <authorList>
            <person name="Schneider J."/>
            <person name="Andrea H."/>
            <person name="Blom J."/>
            <person name="Jaenicke S."/>
            <person name="Ruckert C."/>
            <person name="Schorsch C."/>
            <person name="Szczepanowski R."/>
            <person name="Farwick M."/>
            <person name="Goesmann A."/>
            <person name="Puhler A."/>
            <person name="Schaffer S."/>
            <person name="Tauch A."/>
            <person name="Kohler T."/>
            <person name="Brinkrolf K."/>
        </authorList>
    </citation>
    <scope>NUCLEOTIDE SEQUENCE [LARGE SCALE GENOMIC DNA]</scope>
    <source>
        <strain evidence="3">ATCC 14091 / BCRC 22168 / CBS 111 / JCM 3599 / NBRC 0793 / NRRL Y-1031 F-60-10</strain>
    </source>
</reference>
<evidence type="ECO:0000313" key="2">
    <source>
        <dbReference type="EMBL" id="CCH46713.1"/>
    </source>
</evidence>
<feature type="compositionally biased region" description="Basic residues" evidence="1">
    <location>
        <begin position="18"/>
        <end position="28"/>
    </location>
</feature>
<accession>K0KZZ6</accession>
<dbReference type="Proteomes" id="UP000009328">
    <property type="component" value="Unassembled WGS sequence"/>
</dbReference>
<comment type="caution">
    <text evidence="2">The sequence shown here is derived from an EMBL/GenBank/DDBJ whole genome shotgun (WGS) entry which is preliminary data.</text>
</comment>
<name>K0KZZ6_WICCF</name>
<dbReference type="STRING" id="1206466.K0KZZ6"/>
<feature type="compositionally biased region" description="Polar residues" evidence="1">
    <location>
        <begin position="1"/>
        <end position="13"/>
    </location>
</feature>
<evidence type="ECO:0000313" key="3">
    <source>
        <dbReference type="Proteomes" id="UP000009328"/>
    </source>
</evidence>
<keyword evidence="3" id="KW-1185">Reference proteome</keyword>
<dbReference type="EMBL" id="CAIF01000264">
    <property type="protein sequence ID" value="CCH46713.1"/>
    <property type="molecule type" value="Genomic_DNA"/>
</dbReference>
<feature type="compositionally biased region" description="Basic and acidic residues" evidence="1">
    <location>
        <begin position="29"/>
        <end position="41"/>
    </location>
</feature>
<dbReference type="eggNOG" id="ENOG502SAYY">
    <property type="taxonomic scope" value="Eukaryota"/>
</dbReference>
<sequence length="600" mass="70204">MSSITGDLQQNQIVKLDRLRKPRRKHKNSKLEKENFIEEKKKQKALFNSSSPSSPNSASSTTSPSKSSKSSNSQDTSSTNVDVVKLNLIRHEVPTILKSQMIKFFGEPESSFQGRVFYTSLINKSYFNFNDSFNSHFCLVSYWLMIQLKRKYEKIEYLNSNIDESDINFLKEFTYKNKSKCLIHLRQIVLKVIEAQDQKDFRKALQLYSEITIPTVCLESLDLLSKSSLKSYYIDGSLTVLKELHSSTTDSSPFAKFVIESLEHIISALFIPSYNFDVLFEVYEVIKDYKFHIDQSNDSLLSLHYDKLIEFIETYLINSEVRFKYNEEYITDYPAGLMYEIYFRFNSILPSETFCINYMSSHIHKIFYSFYYMLARVLDSVFPESRYLSQHRFIGPTTFYPFTKSDLTDDLPNKDLLFFASYSLRLTSFFTRRVDFFSKFMKILNPFPRELPKNRFQSRKTQKIREVQISNFKNTIIRQWNYPKADKENSIDNNNSLSTSNNDSPSSSGSFSTNFSALISVDNMSDDLTEFGFNEHLFLNEEVRFEDISDSGLLVQDYDPIFKEWSGFATAKPYKPNISIMNNLEDRAKLMNEFSQQSWN</sequence>
<evidence type="ECO:0000256" key="1">
    <source>
        <dbReference type="SAM" id="MobiDB-lite"/>
    </source>
</evidence>
<proteinExistence type="predicted"/>
<feature type="compositionally biased region" description="Low complexity" evidence="1">
    <location>
        <begin position="48"/>
        <end position="77"/>
    </location>
</feature>
<dbReference type="AlphaFoldDB" id="K0KZZ6"/>
<dbReference type="InParanoid" id="K0KZZ6"/>
<feature type="region of interest" description="Disordered" evidence="1">
    <location>
        <begin position="1"/>
        <end position="77"/>
    </location>
</feature>
<protein>
    <submittedName>
        <fullName evidence="2">Uncharacterized protein</fullName>
    </submittedName>
</protein>
<gene>
    <name evidence="2" type="ORF">BN7_6310</name>
</gene>
<organism evidence="2 3">
    <name type="scientific">Wickerhamomyces ciferrii (strain ATCC 14091 / BCRC 22168 / CBS 111 / JCM 3599 / NBRC 0793 / NRRL Y-1031 F-60-10)</name>
    <name type="common">Yeast</name>
    <name type="synonym">Pichia ciferrii</name>
    <dbReference type="NCBI Taxonomy" id="1206466"/>
    <lineage>
        <taxon>Eukaryota</taxon>
        <taxon>Fungi</taxon>
        <taxon>Dikarya</taxon>
        <taxon>Ascomycota</taxon>
        <taxon>Saccharomycotina</taxon>
        <taxon>Saccharomycetes</taxon>
        <taxon>Phaffomycetales</taxon>
        <taxon>Wickerhamomycetaceae</taxon>
        <taxon>Wickerhamomyces</taxon>
    </lineage>
</organism>